<keyword evidence="2" id="KW-1185">Reference proteome</keyword>
<dbReference type="NCBIfam" id="TIGR02565">
    <property type="entry name" value="cas_Csy2"/>
    <property type="match status" value="1"/>
</dbReference>
<protein>
    <submittedName>
        <fullName evidence="1">CRISPR-associated Csy2 family protein</fullName>
    </submittedName>
</protein>
<dbReference type="Proteomes" id="UP000244223">
    <property type="component" value="Unassembled WGS sequence"/>
</dbReference>
<dbReference type="OrthoDB" id="1550641at2"/>
<dbReference type="RefSeq" id="WP_107864572.1">
    <property type="nucleotide sequence ID" value="NZ_QAON01000002.1"/>
</dbReference>
<dbReference type="AlphaFoldDB" id="A0A2T5J2L2"/>
<name>A0A2T5J2L2_9GAMM</name>
<dbReference type="EMBL" id="QAON01000002">
    <property type="protein sequence ID" value="PTQ90727.1"/>
    <property type="molecule type" value="Genomic_DNA"/>
</dbReference>
<reference evidence="1 2" key="1">
    <citation type="submission" date="2018-04" db="EMBL/GenBank/DDBJ databases">
        <title>Genomic Encyclopedia of Archaeal and Bacterial Type Strains, Phase II (KMG-II): from individual species to whole genera.</title>
        <authorList>
            <person name="Goeker M."/>
        </authorList>
    </citation>
    <scope>NUCLEOTIDE SEQUENCE [LARGE SCALE GENOMIC DNA]</scope>
    <source>
        <strain evidence="1 2">DSM 5822</strain>
    </source>
</reference>
<gene>
    <name evidence="1" type="ORF">C8N29_102127</name>
</gene>
<comment type="caution">
    <text evidence="1">The sequence shown here is derived from an EMBL/GenBank/DDBJ whole genome shotgun (WGS) entry which is preliminary data.</text>
</comment>
<evidence type="ECO:0000313" key="1">
    <source>
        <dbReference type="EMBL" id="PTQ90727.1"/>
    </source>
</evidence>
<dbReference type="CDD" id="cd09736">
    <property type="entry name" value="Csy2_I-F"/>
    <property type="match status" value="1"/>
</dbReference>
<accession>A0A2T5J2L2</accession>
<dbReference type="Pfam" id="PF09614">
    <property type="entry name" value="Cas_Csy2"/>
    <property type="match status" value="1"/>
</dbReference>
<dbReference type="InterPro" id="IPR013398">
    <property type="entry name" value="CRISPR-assoc_prot_Csy2"/>
</dbReference>
<proteinExistence type="predicted"/>
<evidence type="ECO:0000313" key="2">
    <source>
        <dbReference type="Proteomes" id="UP000244223"/>
    </source>
</evidence>
<organism evidence="1 2">
    <name type="scientific">Agitococcus lubricus</name>
    <dbReference type="NCBI Taxonomy" id="1077255"/>
    <lineage>
        <taxon>Bacteria</taxon>
        <taxon>Pseudomonadati</taxon>
        <taxon>Pseudomonadota</taxon>
        <taxon>Gammaproteobacteria</taxon>
        <taxon>Moraxellales</taxon>
        <taxon>Moraxellaceae</taxon>
        <taxon>Agitococcus</taxon>
    </lineage>
</organism>
<sequence>MSYSYPKALYLVRLQVENVSIISSHLTWGFPAPSAFTGFSHALQCKLNQLDGYHQIDCCGVGIICHQFSPQITKSSDYRYAPYQLNLARHPLEADGSTPAMVEEGKGHMEVSLIIGLSGDDLEQHLSANDDDLNVQSQQLIKHLNHLVYGMRLAGGAVFPHQRIKAKLVNWSLAEAAKKTKTLSRYLLPSFALIHRHDVLIAHQTWLSQYSSYLETQGHAPTVLDTLLDISRLNLNSVSSQESTANGEQQGDWQVRPRPKHLQGWLVPIPIGYAALIELQDKGTITGLRDNQYPATFVETLLSLGEWQSPHRIEDLTRTLWTYNPSPKDGVYELLQPFAQKQNTQTTFDDFEEESFDHYPNSEDEAI</sequence>